<dbReference type="AlphaFoldDB" id="A0A1B2M1A5"/>
<dbReference type="EMBL" id="CP016895">
    <property type="protein sequence ID" value="AOA58949.1"/>
    <property type="molecule type" value="Genomic_DNA"/>
</dbReference>
<dbReference type="Proteomes" id="UP000093391">
    <property type="component" value="Chromosome"/>
</dbReference>
<dbReference type="Gene3D" id="1.10.287.3020">
    <property type="match status" value="1"/>
</dbReference>
<evidence type="ECO:0000313" key="2">
    <source>
        <dbReference type="Proteomes" id="UP000093391"/>
    </source>
</evidence>
<evidence type="ECO:0000313" key="1">
    <source>
        <dbReference type="EMBL" id="AOA58949.1"/>
    </source>
</evidence>
<name>A0A1B2M1A5_9GAMM</name>
<organism evidence="1 2">
    <name type="scientific">Acinetobacter larvae</name>
    <dbReference type="NCBI Taxonomy" id="1789224"/>
    <lineage>
        <taxon>Bacteria</taxon>
        <taxon>Pseudomonadati</taxon>
        <taxon>Pseudomonadota</taxon>
        <taxon>Gammaproteobacteria</taxon>
        <taxon>Moraxellales</taxon>
        <taxon>Moraxellaceae</taxon>
        <taxon>Acinetobacter</taxon>
    </lineage>
</organism>
<dbReference type="InterPro" id="IPR021490">
    <property type="entry name" value="DUF3144"/>
</dbReference>
<keyword evidence="2" id="KW-1185">Reference proteome</keyword>
<protein>
    <recommendedName>
        <fullName evidence="3">DUF3144 domain-containing protein</fullName>
    </recommendedName>
</protein>
<accession>A0A1B2M1A5</accession>
<sequence>MSQKINATDVTEEDALNAVFFERADKFIQQANEFCRPVAGQTQTSAKPHEIRGQVSAAMLFATARFNTWVAANNFTDGDEMRAAKEQVMSYILQQFQLMLEDNYDEYCEQFENYLRFRRNEEFHSNKDHDHSHNH</sequence>
<gene>
    <name evidence="1" type="ORF">BFG52_11715</name>
</gene>
<dbReference type="RefSeq" id="WP_067556359.1">
    <property type="nucleotide sequence ID" value="NZ_CP016895.1"/>
</dbReference>
<reference evidence="1 2" key="1">
    <citation type="submission" date="2016-08" db="EMBL/GenBank/DDBJ databases">
        <authorList>
            <person name="Seilhamer J.J."/>
        </authorList>
    </citation>
    <scope>NUCLEOTIDE SEQUENCE [LARGE SCALE GENOMIC DNA]</scope>
    <source>
        <strain evidence="1 2">BRTC-1</strain>
    </source>
</reference>
<dbReference type="KEGG" id="ala:BFG52_11715"/>
<dbReference type="OrthoDB" id="5344355at2"/>
<dbReference type="STRING" id="1789224.BFG52_11715"/>
<evidence type="ECO:0008006" key="3">
    <source>
        <dbReference type="Google" id="ProtNLM"/>
    </source>
</evidence>
<dbReference type="Pfam" id="PF11342">
    <property type="entry name" value="DUF3144"/>
    <property type="match status" value="1"/>
</dbReference>
<proteinExistence type="predicted"/>